<dbReference type="Proteomes" id="UP000824110">
    <property type="component" value="Unassembled WGS sequence"/>
</dbReference>
<dbReference type="Pfam" id="PF10502">
    <property type="entry name" value="Peptidase_S26"/>
    <property type="match status" value="1"/>
</dbReference>
<dbReference type="PROSITE" id="PS00761">
    <property type="entry name" value="SPASE_I_3"/>
    <property type="match status" value="1"/>
</dbReference>
<reference evidence="9" key="2">
    <citation type="journal article" date="2021" name="PeerJ">
        <title>Extensive microbial diversity within the chicken gut microbiome revealed by metagenomics and culture.</title>
        <authorList>
            <person name="Gilroy R."/>
            <person name="Ravi A."/>
            <person name="Getino M."/>
            <person name="Pursley I."/>
            <person name="Horton D.L."/>
            <person name="Alikhan N.F."/>
            <person name="Baker D."/>
            <person name="Gharbi K."/>
            <person name="Hall N."/>
            <person name="Watson M."/>
            <person name="Adriaenssens E.M."/>
            <person name="Foster-Nyarko E."/>
            <person name="Jarju S."/>
            <person name="Secka A."/>
            <person name="Antonio M."/>
            <person name="Oren A."/>
            <person name="Chaudhuri R.R."/>
            <person name="La Ragione R."/>
            <person name="Hildebrand F."/>
            <person name="Pallen M.J."/>
        </authorList>
    </citation>
    <scope>NUCLEOTIDE SEQUENCE</scope>
    <source>
        <strain evidence="9">CHK195-12923</strain>
    </source>
</reference>
<evidence type="ECO:0000256" key="7">
    <source>
        <dbReference type="RuleBase" id="RU362042"/>
    </source>
</evidence>
<evidence type="ECO:0000256" key="2">
    <source>
        <dbReference type="ARBA" id="ARBA00004401"/>
    </source>
</evidence>
<dbReference type="PANTHER" id="PTHR43390:SF1">
    <property type="entry name" value="CHLOROPLAST PROCESSING PEPTIDASE"/>
    <property type="match status" value="1"/>
</dbReference>
<name>A0A9D1MJ92_9FIRM</name>
<keyword evidence="7" id="KW-0645">Protease</keyword>
<dbReference type="InterPro" id="IPR019757">
    <property type="entry name" value="Pept_S26A_signal_pept_1_Lys-AS"/>
</dbReference>
<evidence type="ECO:0000256" key="5">
    <source>
        <dbReference type="ARBA" id="ARBA00022801"/>
    </source>
</evidence>
<proteinExistence type="inferred from homology"/>
<dbReference type="PRINTS" id="PR00727">
    <property type="entry name" value="LEADERPTASE"/>
</dbReference>
<dbReference type="CDD" id="cd06530">
    <property type="entry name" value="S26_SPase_I"/>
    <property type="match status" value="1"/>
</dbReference>
<evidence type="ECO:0000256" key="1">
    <source>
        <dbReference type="ARBA" id="ARBA00000677"/>
    </source>
</evidence>
<dbReference type="PROSITE" id="PS00760">
    <property type="entry name" value="SPASE_I_2"/>
    <property type="match status" value="1"/>
</dbReference>
<keyword evidence="7" id="KW-1133">Transmembrane helix</keyword>
<evidence type="ECO:0000313" key="10">
    <source>
        <dbReference type="Proteomes" id="UP000824110"/>
    </source>
</evidence>
<keyword evidence="7" id="KW-0812">Transmembrane</keyword>
<dbReference type="InterPro" id="IPR000223">
    <property type="entry name" value="Pept_S26A_signal_pept_1"/>
</dbReference>
<evidence type="ECO:0000259" key="8">
    <source>
        <dbReference type="Pfam" id="PF10502"/>
    </source>
</evidence>
<dbReference type="NCBIfam" id="TIGR02227">
    <property type="entry name" value="sigpep_I_bact"/>
    <property type="match status" value="1"/>
</dbReference>
<dbReference type="InterPro" id="IPR019758">
    <property type="entry name" value="Pept_S26A_signal_pept_1_CS"/>
</dbReference>
<comment type="similarity">
    <text evidence="3 7">Belongs to the peptidase S26 family.</text>
</comment>
<accession>A0A9D1MJ92</accession>
<dbReference type="GO" id="GO:0009003">
    <property type="term" value="F:signal peptidase activity"/>
    <property type="evidence" value="ECO:0007669"/>
    <property type="project" value="UniProtKB-EC"/>
</dbReference>
<comment type="subcellular location">
    <subcellularLocation>
        <location evidence="2">Cell membrane</location>
        <topology evidence="2">Single-pass type II membrane protein</topology>
    </subcellularLocation>
    <subcellularLocation>
        <location evidence="7">Membrane</location>
        <topology evidence="7">Single-pass type II membrane protein</topology>
    </subcellularLocation>
</comment>
<dbReference type="GO" id="GO:0004252">
    <property type="term" value="F:serine-type endopeptidase activity"/>
    <property type="evidence" value="ECO:0007669"/>
    <property type="project" value="InterPro"/>
</dbReference>
<dbReference type="Gene3D" id="2.10.109.10">
    <property type="entry name" value="Umud Fragment, subunit A"/>
    <property type="match status" value="1"/>
</dbReference>
<comment type="catalytic activity">
    <reaction evidence="1 7">
        <text>Cleavage of hydrophobic, N-terminal signal or leader sequences from secreted and periplasmic proteins.</text>
        <dbReference type="EC" id="3.4.21.89"/>
    </reaction>
</comment>
<dbReference type="InterPro" id="IPR036286">
    <property type="entry name" value="LexA/Signal_pep-like_sf"/>
</dbReference>
<evidence type="ECO:0000256" key="6">
    <source>
        <dbReference type="PIRSR" id="PIRSR600223-1"/>
    </source>
</evidence>
<sequence>MRERLLGNQRPPLHKDPFALFLAVIIFLFAAVALYSFRYVAIHVDGKSMLNTLEDGDYLIADRWASADYGDIVVVESEVDGKPSRIIKRVIAMGGDTLFLQYGEVFIKYSGEDEFVLLDEPYIQAENNDPYLFINNIPSVNDPVTVPDGEIFVMGDNRNISSDSRERGTFTRGETTGVITGWSLEHRQFLADLYSALSFGSGRDEQ</sequence>
<keyword evidence="5 7" id="KW-0378">Hydrolase</keyword>
<dbReference type="GO" id="GO:0006465">
    <property type="term" value="P:signal peptide processing"/>
    <property type="evidence" value="ECO:0007669"/>
    <property type="project" value="InterPro"/>
</dbReference>
<feature type="active site" evidence="6">
    <location>
        <position position="48"/>
    </location>
</feature>
<reference evidence="9" key="1">
    <citation type="submission" date="2020-10" db="EMBL/GenBank/DDBJ databases">
        <authorList>
            <person name="Gilroy R."/>
        </authorList>
    </citation>
    <scope>NUCLEOTIDE SEQUENCE</scope>
    <source>
        <strain evidence="9">CHK195-12923</strain>
    </source>
</reference>
<dbReference type="InterPro" id="IPR019533">
    <property type="entry name" value="Peptidase_S26"/>
</dbReference>
<gene>
    <name evidence="9" type="primary">lepB</name>
    <name evidence="9" type="ORF">IAB69_00530</name>
</gene>
<dbReference type="EC" id="3.4.21.89" evidence="4 7"/>
<dbReference type="AlphaFoldDB" id="A0A9D1MJ92"/>
<evidence type="ECO:0000256" key="4">
    <source>
        <dbReference type="ARBA" id="ARBA00013208"/>
    </source>
</evidence>
<protein>
    <recommendedName>
        <fullName evidence="4 7">Signal peptidase I</fullName>
        <ecNumber evidence="4 7">3.4.21.89</ecNumber>
    </recommendedName>
</protein>
<dbReference type="EMBL" id="DVNE01000004">
    <property type="protein sequence ID" value="HIU61122.1"/>
    <property type="molecule type" value="Genomic_DNA"/>
</dbReference>
<evidence type="ECO:0000313" key="9">
    <source>
        <dbReference type="EMBL" id="HIU61122.1"/>
    </source>
</evidence>
<dbReference type="SUPFAM" id="SSF51306">
    <property type="entry name" value="LexA/Signal peptidase"/>
    <property type="match status" value="1"/>
</dbReference>
<feature type="domain" description="Peptidase S26" evidence="8">
    <location>
        <begin position="21"/>
        <end position="178"/>
    </location>
</feature>
<evidence type="ECO:0000256" key="3">
    <source>
        <dbReference type="ARBA" id="ARBA00009370"/>
    </source>
</evidence>
<dbReference type="GO" id="GO:0005886">
    <property type="term" value="C:plasma membrane"/>
    <property type="evidence" value="ECO:0007669"/>
    <property type="project" value="UniProtKB-SubCell"/>
</dbReference>
<keyword evidence="7" id="KW-0472">Membrane</keyword>
<feature type="transmembrane region" description="Helical" evidence="7">
    <location>
        <begin position="20"/>
        <end position="41"/>
    </location>
</feature>
<organism evidence="9 10">
    <name type="scientific">Candidatus Coproplasma excrementigallinarum</name>
    <dbReference type="NCBI Taxonomy" id="2840747"/>
    <lineage>
        <taxon>Bacteria</taxon>
        <taxon>Bacillati</taxon>
        <taxon>Bacillota</taxon>
        <taxon>Clostridia</taxon>
        <taxon>Eubacteriales</taxon>
        <taxon>Candidatus Coproplasma</taxon>
    </lineage>
</organism>
<feature type="active site" evidence="6">
    <location>
        <position position="88"/>
    </location>
</feature>
<comment type="caution">
    <text evidence="9">The sequence shown here is derived from an EMBL/GenBank/DDBJ whole genome shotgun (WGS) entry which is preliminary data.</text>
</comment>
<dbReference type="PANTHER" id="PTHR43390">
    <property type="entry name" value="SIGNAL PEPTIDASE I"/>
    <property type="match status" value="1"/>
</dbReference>